<feature type="domain" description="Trypanosome variant surface glycoprotein B-type N-terminal" evidence="11">
    <location>
        <begin position="22"/>
        <end position="366"/>
    </location>
</feature>
<evidence type="ECO:0000256" key="8">
    <source>
        <dbReference type="ARBA" id="ARBA00023288"/>
    </source>
</evidence>
<evidence type="ECO:0000313" key="12">
    <source>
        <dbReference type="EMBL" id="AGH60079.1"/>
    </source>
</evidence>
<dbReference type="EMBL" id="KC612648">
    <property type="protein sequence ID" value="AGH60079.1"/>
    <property type="molecule type" value="Genomic_DNA"/>
</dbReference>
<evidence type="ECO:0000256" key="1">
    <source>
        <dbReference type="ARBA" id="ARBA00002523"/>
    </source>
</evidence>
<sequence length="472" mass="50698">MTPILSHLYIVVLTVQTLETVSAENIQAAENPQVFSDLCDIVATAEGGLQLPTISDTAEADCDYIQKLNMTVAKDSWQKMFIEKYEPLKVLDDTDKANQKNKGYNKLWPTWKKAVEAVKAKEEDAEIKDSRLKNLKGAVTLAARNHLAVISAAAAAAMQEAGNTAAQKDGLSDTSVSDLLKEAAYGDKAATETTYNVQSIFGAATTGARTAACSTGTAEPAARPKTVLAALMCCCYEDQTTGVDEVCFTGLSITTAWNGGTTAPATTDMQKISKKCGKHPTDEATSAVIERLLQGVKRLITTADSDGYLGAYHATGCNGQNSGGICVKIAKYKTDGESALKKLPWYSKLLDLKIKLEDREAKAAAAPIRSQFLRQLRNKAASVSSAVEIPISTEKNDETEKNSKKTEAKACGTHNTNSTCTTDNNCKWEENASDKSKGTCKPKDGEDQKTQGTGKQAGVQQHMDVQDTELIR</sequence>
<keyword evidence="3" id="KW-1003">Cell membrane</keyword>
<feature type="region of interest" description="Disordered" evidence="9">
    <location>
        <begin position="394"/>
        <end position="472"/>
    </location>
</feature>
<keyword evidence="6" id="KW-0472">Membrane</keyword>
<dbReference type="EMBL" id="KX700169">
    <property type="protein sequence ID" value="APD74125.1"/>
    <property type="molecule type" value="Genomic_DNA"/>
</dbReference>
<evidence type="ECO:0000256" key="4">
    <source>
        <dbReference type="ARBA" id="ARBA00022622"/>
    </source>
</evidence>
<evidence type="ECO:0000256" key="9">
    <source>
        <dbReference type="SAM" id="MobiDB-lite"/>
    </source>
</evidence>
<feature type="chain" id="PRO_5004057414" evidence="10">
    <location>
        <begin position="24"/>
        <end position="472"/>
    </location>
</feature>
<proteinExistence type="predicted"/>
<evidence type="ECO:0000256" key="3">
    <source>
        <dbReference type="ARBA" id="ARBA00022475"/>
    </source>
</evidence>
<dbReference type="GO" id="GO:0005886">
    <property type="term" value="C:plasma membrane"/>
    <property type="evidence" value="ECO:0007669"/>
    <property type="project" value="UniProtKB-SubCell"/>
</dbReference>
<keyword evidence="7" id="KW-0325">Glycoprotein</keyword>
<dbReference type="VEuPathDB" id="TriTrypDB:Tb927.11.20660"/>
<evidence type="ECO:0000259" key="11">
    <source>
        <dbReference type="Pfam" id="PF13206"/>
    </source>
</evidence>
<feature type="compositionally biased region" description="Basic and acidic residues" evidence="9">
    <location>
        <begin position="394"/>
        <end position="408"/>
    </location>
</feature>
<organism evidence="12">
    <name type="scientific">Trypanosoma brucei</name>
    <dbReference type="NCBI Taxonomy" id="5691"/>
    <lineage>
        <taxon>Eukaryota</taxon>
        <taxon>Discoba</taxon>
        <taxon>Euglenozoa</taxon>
        <taxon>Kinetoplastea</taxon>
        <taxon>Metakinetoplastina</taxon>
        <taxon>Trypanosomatida</taxon>
        <taxon>Trypanosomatidae</taxon>
        <taxon>Trypanosoma</taxon>
    </lineage>
</organism>
<evidence type="ECO:0000256" key="2">
    <source>
        <dbReference type="ARBA" id="ARBA00004609"/>
    </source>
</evidence>
<comment type="function">
    <text evidence="1">VSG forms a coat on the surface of the parasite. The trypanosome evades the immune response of the host by expressing a series of antigenically distinct VSGs from an estimated 1000 VSG genes.</text>
</comment>
<evidence type="ECO:0000256" key="10">
    <source>
        <dbReference type="SAM" id="SignalP"/>
    </source>
</evidence>
<keyword evidence="4" id="KW-0336">GPI-anchor</keyword>
<feature type="compositionally biased region" description="Low complexity" evidence="9">
    <location>
        <begin position="411"/>
        <end position="425"/>
    </location>
</feature>
<dbReference type="VEuPathDB" id="TriTrypDB:Tb427_000189000"/>
<evidence type="ECO:0000256" key="5">
    <source>
        <dbReference type="ARBA" id="ARBA00022729"/>
    </source>
</evidence>
<accession>M4SVL6</accession>
<evidence type="ECO:0000313" key="13">
    <source>
        <dbReference type="EMBL" id="APD74125.1"/>
    </source>
</evidence>
<protein>
    <submittedName>
        <fullName evidence="13">Variant surface glycoprotein 1125.2661</fullName>
    </submittedName>
    <submittedName>
        <fullName evidence="12">Variant surface glycoprotein 1140</fullName>
    </submittedName>
</protein>
<dbReference type="InterPro" id="IPR025932">
    <property type="entry name" value="Trypano_VSG_B_N_dom"/>
</dbReference>
<keyword evidence="8" id="KW-0449">Lipoprotein</keyword>
<reference evidence="13" key="3">
    <citation type="submission" date="2016-08" db="EMBL/GenBank/DDBJ databases">
        <title>VSG repertoire of Trypanosoma brucei EATRO 1125.</title>
        <authorList>
            <person name="Cross G.A."/>
        </authorList>
    </citation>
    <scope>NUCLEOTIDE SEQUENCE</scope>
    <source>
        <strain evidence="13">EATRO 1125</strain>
    </source>
</reference>
<feature type="signal peptide" evidence="10">
    <location>
        <begin position="1"/>
        <end position="23"/>
    </location>
</feature>
<comment type="subcellular location">
    <subcellularLocation>
        <location evidence="2">Cell membrane</location>
        <topology evidence="2">Lipid-anchor</topology>
        <topology evidence="2">GPI-anchor</topology>
    </subcellularLocation>
</comment>
<feature type="compositionally biased region" description="Basic and acidic residues" evidence="9">
    <location>
        <begin position="426"/>
        <end position="449"/>
    </location>
</feature>
<name>M4SVL6_9TRYP</name>
<reference evidence="12" key="1">
    <citation type="submission" date="2013-02" db="EMBL/GenBank/DDBJ databases">
        <authorList>
            <person name="Cross G.A.M."/>
            <person name="Kim H.-S."/>
            <person name="Wickstead B."/>
        </authorList>
    </citation>
    <scope>NUCLEOTIDE SEQUENCE</scope>
    <source>
        <strain evidence="12">Lister 427</strain>
    </source>
</reference>
<evidence type="ECO:0000256" key="6">
    <source>
        <dbReference type="ARBA" id="ARBA00023136"/>
    </source>
</evidence>
<dbReference type="Pfam" id="PF13206">
    <property type="entry name" value="VSG_B"/>
    <property type="match status" value="1"/>
</dbReference>
<reference evidence="12" key="2">
    <citation type="journal article" date="2014" name="Mol. Biochem. Parasitol.">
        <title>Capturing the variant surface glycoprotein repertoire (the VSGnome) of Trypanosoma brucei Lister 427.</title>
        <authorList>
            <person name="Cross G.A."/>
            <person name="Kim H.S."/>
            <person name="Wickstead B."/>
        </authorList>
    </citation>
    <scope>NUCLEOTIDE SEQUENCE</scope>
    <source>
        <strain evidence="12">Lister 427</strain>
    </source>
</reference>
<keyword evidence="5 10" id="KW-0732">Signal</keyword>
<dbReference type="GO" id="GO:0098552">
    <property type="term" value="C:side of membrane"/>
    <property type="evidence" value="ECO:0007669"/>
    <property type="project" value="UniProtKB-KW"/>
</dbReference>
<dbReference type="AlphaFoldDB" id="M4SVL6"/>
<evidence type="ECO:0000256" key="7">
    <source>
        <dbReference type="ARBA" id="ARBA00023180"/>
    </source>
</evidence>